<evidence type="ECO:0000313" key="1">
    <source>
        <dbReference type="EMBL" id="UGO46293.1"/>
    </source>
</evidence>
<dbReference type="Proteomes" id="UP000827751">
    <property type="component" value="Segment"/>
</dbReference>
<dbReference type="InterPro" id="IPR044925">
    <property type="entry name" value="His-Me_finger_sf"/>
</dbReference>
<evidence type="ECO:0000313" key="2">
    <source>
        <dbReference type="Proteomes" id="UP000827751"/>
    </source>
</evidence>
<dbReference type="SUPFAM" id="SSF54060">
    <property type="entry name" value="His-Me finger endonucleases"/>
    <property type="match status" value="1"/>
</dbReference>
<keyword evidence="1" id="KW-0378">Hydrolase</keyword>
<reference evidence="1 2" key="1">
    <citation type="submission" date="2021-10" db="EMBL/GenBank/DDBJ databases">
        <authorList>
            <person name="Lavering E.D."/>
            <person name="James R."/>
            <person name="Fairhom J.D."/>
            <person name="Ogilvie B.H."/>
            <person name="Thurgood T.L."/>
            <person name="Robison R.A."/>
            <person name="Grose J.H."/>
        </authorList>
    </citation>
    <scope>NUCLEOTIDE SEQUENCE [LARGE SCALE GENOMIC DNA]</scope>
</reference>
<accession>A0AAE9CB38</accession>
<name>A0AAE9CB38_9CAUD</name>
<sequence>MPKGFKMDLKDILIENSTYSNTHRLKSRLISEGYLVEKCCKCGIGNEWNGKPLSLQLDHKNGNNTDNRIENLRIMCPNCHSQTDTYASKNTTGKRAKKKEDKFCTCCGAKISNNNTKSSGLCRVCSKKNRRKVERPSIEILIEQIKEYGYAGTGRIYGVSDNTIRKWIKTS</sequence>
<dbReference type="GO" id="GO:0004519">
    <property type="term" value="F:endonuclease activity"/>
    <property type="evidence" value="ECO:0007669"/>
    <property type="project" value="UniProtKB-KW"/>
</dbReference>
<keyword evidence="2" id="KW-1185">Reference proteome</keyword>
<organism evidence="1 2">
    <name type="scientific">Bacillus phage vB_BanS_Chewbecca</name>
    <dbReference type="NCBI Taxonomy" id="2894786"/>
    <lineage>
        <taxon>Viruses</taxon>
        <taxon>Duplodnaviria</taxon>
        <taxon>Heunggongvirae</taxon>
        <taxon>Uroviricota</taxon>
        <taxon>Caudoviricetes</taxon>
        <taxon>Joanripponvirinae</taxon>
        <taxon>Tsamsavirus</taxon>
        <taxon>Tsamsavirus chewbecca</taxon>
    </lineage>
</organism>
<proteinExistence type="predicted"/>
<gene>
    <name evidence="1" type="ORF">CHEWBECCA_228</name>
</gene>
<keyword evidence="1" id="KW-0540">Nuclease</keyword>
<dbReference type="EMBL" id="OK499972">
    <property type="protein sequence ID" value="UGO46293.1"/>
    <property type="molecule type" value="Genomic_DNA"/>
</dbReference>
<keyword evidence="1" id="KW-0255">Endonuclease</keyword>
<protein>
    <submittedName>
        <fullName evidence="1">HNH endonuclease</fullName>
    </submittedName>
</protein>